<comment type="similarity">
    <text evidence="2">Belongs to the major facilitator superfamily. EmrB family.</text>
</comment>
<accession>A0ABU4FMU5</accession>
<dbReference type="PANTHER" id="PTHR42718">
    <property type="entry name" value="MAJOR FACILITATOR SUPERFAMILY MULTIDRUG TRANSPORTER MFSC"/>
    <property type="match status" value="1"/>
</dbReference>
<evidence type="ECO:0000259" key="11">
    <source>
        <dbReference type="PROSITE" id="PS50850"/>
    </source>
</evidence>
<feature type="transmembrane region" description="Helical" evidence="10">
    <location>
        <begin position="178"/>
        <end position="197"/>
    </location>
</feature>
<feature type="transmembrane region" description="Helical" evidence="10">
    <location>
        <begin position="209"/>
        <end position="228"/>
    </location>
</feature>
<keyword evidence="6 10" id="KW-1133">Transmembrane helix</keyword>
<dbReference type="PRINTS" id="PR01036">
    <property type="entry name" value="TCRTETB"/>
</dbReference>
<evidence type="ECO:0000256" key="1">
    <source>
        <dbReference type="ARBA" id="ARBA00004651"/>
    </source>
</evidence>
<evidence type="ECO:0000313" key="12">
    <source>
        <dbReference type="EMBL" id="MDV7221286.1"/>
    </source>
</evidence>
<evidence type="ECO:0000256" key="8">
    <source>
        <dbReference type="ARBA" id="ARBA00023251"/>
    </source>
</evidence>
<dbReference type="InterPro" id="IPR020846">
    <property type="entry name" value="MFS_dom"/>
</dbReference>
<feature type="region of interest" description="Disordered" evidence="9">
    <location>
        <begin position="462"/>
        <end position="483"/>
    </location>
</feature>
<keyword evidence="4" id="KW-1003">Cell membrane</keyword>
<feature type="transmembrane region" description="Helical" evidence="10">
    <location>
        <begin position="278"/>
        <end position="299"/>
    </location>
</feature>
<feature type="transmembrane region" description="Helical" evidence="10">
    <location>
        <begin position="369"/>
        <end position="391"/>
    </location>
</feature>
<feature type="transmembrane region" description="Helical" evidence="10">
    <location>
        <begin position="149"/>
        <end position="172"/>
    </location>
</feature>
<dbReference type="Pfam" id="PF07690">
    <property type="entry name" value="MFS_1"/>
    <property type="match status" value="1"/>
</dbReference>
<evidence type="ECO:0000256" key="2">
    <source>
        <dbReference type="ARBA" id="ARBA00008537"/>
    </source>
</evidence>
<feature type="transmembrane region" description="Helical" evidence="10">
    <location>
        <begin position="59"/>
        <end position="77"/>
    </location>
</feature>
<feature type="transmembrane region" description="Helical" evidence="10">
    <location>
        <begin position="21"/>
        <end position="47"/>
    </location>
</feature>
<name>A0ABU4FMU5_9ACTN</name>
<proteinExistence type="inferred from homology"/>
<feature type="transmembrane region" description="Helical" evidence="10">
    <location>
        <begin position="412"/>
        <end position="431"/>
    </location>
</feature>
<reference evidence="12 13" key="1">
    <citation type="submission" date="2023-10" db="EMBL/GenBank/DDBJ databases">
        <title>Characterization of rhizosphere-enriched actinobacteria from wheat plants lab-grown on chernevaya soil.</title>
        <authorList>
            <person name="Tikhonova E.N."/>
            <person name="Konopkin A."/>
            <person name="Kravchenko I.K."/>
        </authorList>
    </citation>
    <scope>NUCLEOTIDE SEQUENCE [LARGE SCALE GENOMIC DNA]</scope>
    <source>
        <strain evidence="12 13">RR29</strain>
    </source>
</reference>
<dbReference type="InterPro" id="IPR011701">
    <property type="entry name" value="MFS"/>
</dbReference>
<comment type="caution">
    <text evidence="12">The sequence shown here is derived from an EMBL/GenBank/DDBJ whole genome shotgun (WGS) entry which is preliminary data.</text>
</comment>
<keyword evidence="3" id="KW-0813">Transport</keyword>
<keyword evidence="13" id="KW-1185">Reference proteome</keyword>
<feature type="transmembrane region" description="Helical" evidence="10">
    <location>
        <begin position="311"/>
        <end position="332"/>
    </location>
</feature>
<feature type="transmembrane region" description="Helical" evidence="10">
    <location>
        <begin position="240"/>
        <end position="257"/>
    </location>
</feature>
<feature type="transmembrane region" description="Helical" evidence="10">
    <location>
        <begin position="115"/>
        <end position="137"/>
    </location>
</feature>
<dbReference type="Gene3D" id="1.20.1720.10">
    <property type="entry name" value="Multidrug resistance protein D"/>
    <property type="match status" value="1"/>
</dbReference>
<evidence type="ECO:0000313" key="13">
    <source>
        <dbReference type="Proteomes" id="UP001187346"/>
    </source>
</evidence>
<keyword evidence="8" id="KW-0046">Antibiotic resistance</keyword>
<gene>
    <name evidence="12" type="ORF">R5A26_35635</name>
</gene>
<dbReference type="EMBL" id="JAWMAJ010000165">
    <property type="protein sequence ID" value="MDV7221286.1"/>
    <property type="molecule type" value="Genomic_DNA"/>
</dbReference>
<feature type="transmembrane region" description="Helical" evidence="10">
    <location>
        <begin position="344"/>
        <end position="363"/>
    </location>
</feature>
<evidence type="ECO:0000256" key="10">
    <source>
        <dbReference type="SAM" id="Phobius"/>
    </source>
</evidence>
<feature type="transmembrane region" description="Helical" evidence="10">
    <location>
        <begin position="89"/>
        <end position="109"/>
    </location>
</feature>
<evidence type="ECO:0000256" key="3">
    <source>
        <dbReference type="ARBA" id="ARBA00022448"/>
    </source>
</evidence>
<dbReference type="PANTHER" id="PTHR42718:SF9">
    <property type="entry name" value="MAJOR FACILITATOR SUPERFAMILY MULTIDRUG TRANSPORTER MFSC"/>
    <property type="match status" value="1"/>
</dbReference>
<dbReference type="RefSeq" id="WP_317774604.1">
    <property type="nucleotide sequence ID" value="NZ_JAWMAJ010000165.1"/>
</dbReference>
<dbReference type="Gene3D" id="1.20.1250.20">
    <property type="entry name" value="MFS general substrate transporter like domains"/>
    <property type="match status" value="1"/>
</dbReference>
<dbReference type="InterPro" id="IPR036259">
    <property type="entry name" value="MFS_trans_sf"/>
</dbReference>
<evidence type="ECO:0000256" key="6">
    <source>
        <dbReference type="ARBA" id="ARBA00022989"/>
    </source>
</evidence>
<dbReference type="PROSITE" id="PS50850">
    <property type="entry name" value="MFS"/>
    <property type="match status" value="1"/>
</dbReference>
<evidence type="ECO:0000256" key="4">
    <source>
        <dbReference type="ARBA" id="ARBA00022475"/>
    </source>
</evidence>
<comment type="subcellular location">
    <subcellularLocation>
        <location evidence="1">Cell membrane</location>
        <topology evidence="1">Multi-pass membrane protein</topology>
    </subcellularLocation>
</comment>
<dbReference type="Proteomes" id="UP001187346">
    <property type="component" value="Unassembled WGS sequence"/>
</dbReference>
<keyword evidence="5 10" id="KW-0812">Transmembrane</keyword>
<sequence length="483" mass="49354">MTGAAKAGTAKTGAPKLRGNPWAVLATLSLGFFMTLLDMTIVNIAIPDVMRSLHAGLDQVMWMVSGYTLVLAALLVTSARLGDMKGQRTLFAAGTALFTLASAACGLATGPTTLIAARVVQGLGAALLTPQTMALIVATFPAARRGTALGIWGSVAGVATLSGPTLGGLIVSTVGWRWVFFVNIPVGLLVLALTFRWVPDLRTGRAHRLDLTGVLLSGAALTGLTFALMEGDRYSWNPGIWTLAAASLALGALFLRHQARRQDAEPLIPFALFTDRGFTVMTALMGAIGAALIGAVLPLSLFLQQQLGLSAIHAGLALAPSPLVSLLVSPYAGRLSDRIGGRRVLLAGLLSFGTGLTAAILLATPGAHALTLTAPLMLMGLGTGCMIAPLSTEAMRNVPPQLAGAASGVNNTVRQLGSVLGAAATAALMAAGSTPLAGLHLAMALPVVLLAIAAGALVMPSRRHPTHAPTPGNKPETASCYAE</sequence>
<feature type="transmembrane region" description="Helical" evidence="10">
    <location>
        <begin position="437"/>
        <end position="458"/>
    </location>
</feature>
<organism evidence="12 13">
    <name type="scientific">Streptomyces prunicolor</name>
    <dbReference type="NCBI Taxonomy" id="67348"/>
    <lineage>
        <taxon>Bacteria</taxon>
        <taxon>Bacillati</taxon>
        <taxon>Actinomycetota</taxon>
        <taxon>Actinomycetes</taxon>
        <taxon>Kitasatosporales</taxon>
        <taxon>Streptomycetaceae</taxon>
        <taxon>Streptomyces</taxon>
    </lineage>
</organism>
<protein>
    <submittedName>
        <fullName evidence="12">DHA2 family efflux MFS transporter permease subunit</fullName>
    </submittedName>
</protein>
<evidence type="ECO:0000256" key="7">
    <source>
        <dbReference type="ARBA" id="ARBA00023136"/>
    </source>
</evidence>
<feature type="domain" description="Major facilitator superfamily (MFS) profile" evidence="11">
    <location>
        <begin position="24"/>
        <end position="463"/>
    </location>
</feature>
<evidence type="ECO:0000256" key="9">
    <source>
        <dbReference type="SAM" id="MobiDB-lite"/>
    </source>
</evidence>
<dbReference type="SUPFAM" id="SSF103473">
    <property type="entry name" value="MFS general substrate transporter"/>
    <property type="match status" value="1"/>
</dbReference>
<dbReference type="InterPro" id="IPR004638">
    <property type="entry name" value="EmrB-like"/>
</dbReference>
<dbReference type="NCBIfam" id="TIGR00711">
    <property type="entry name" value="efflux_EmrB"/>
    <property type="match status" value="1"/>
</dbReference>
<evidence type="ECO:0000256" key="5">
    <source>
        <dbReference type="ARBA" id="ARBA00022692"/>
    </source>
</evidence>
<keyword evidence="7 10" id="KW-0472">Membrane</keyword>